<dbReference type="GO" id="GO:0005615">
    <property type="term" value="C:extracellular space"/>
    <property type="evidence" value="ECO:0000318"/>
    <property type="project" value="GO_Central"/>
</dbReference>
<dbReference type="PROSITE" id="PS00254">
    <property type="entry name" value="INTERLEUKIN_6"/>
    <property type="match status" value="1"/>
</dbReference>
<dbReference type="Proteomes" id="UP000001646">
    <property type="component" value="Chromosome 6"/>
</dbReference>
<keyword evidence="7" id="KW-0339">Growth factor</keyword>
<evidence type="ECO:0000256" key="7">
    <source>
        <dbReference type="ARBA" id="ARBA00023030"/>
    </source>
</evidence>
<dbReference type="AlphaFoldDB" id="R4GCE6"/>
<keyword evidence="12" id="KW-1185">Reference proteome</keyword>
<evidence type="ECO:0000256" key="8">
    <source>
        <dbReference type="ARBA" id="ARBA00023157"/>
    </source>
</evidence>
<dbReference type="PRINTS" id="PR00434">
    <property type="entry name" value="INTERLEUKIN6"/>
</dbReference>
<dbReference type="STRING" id="28377.ENSACAP00000023010"/>
<evidence type="ECO:0000256" key="4">
    <source>
        <dbReference type="ARBA" id="ARBA00022486"/>
    </source>
</evidence>
<dbReference type="FunCoup" id="R4GCE6">
    <property type="interactions" value="68"/>
</dbReference>
<evidence type="ECO:0000256" key="6">
    <source>
        <dbReference type="ARBA" id="ARBA00022525"/>
    </source>
</evidence>
<evidence type="ECO:0000313" key="12">
    <source>
        <dbReference type="Proteomes" id="UP000001646"/>
    </source>
</evidence>
<dbReference type="Gene3D" id="1.20.1250.10">
    <property type="match status" value="1"/>
</dbReference>
<evidence type="ECO:0000256" key="2">
    <source>
        <dbReference type="ARBA" id="ARBA00007432"/>
    </source>
</evidence>
<dbReference type="OrthoDB" id="8943569at2759"/>
<dbReference type="SUPFAM" id="SSF47266">
    <property type="entry name" value="4-helical cytokines"/>
    <property type="match status" value="1"/>
</dbReference>
<comment type="function">
    <text evidence="9">Cytokine with a wide variety of biological functions in immunity, tissue regeneration, and metabolism. Binds to IL6R, then the complex associates to the signaling subunit IL6ST/gp130 to trigger the intracellular IL6-signaling pathway. The interaction with the membrane-bound IL6R and IL6ST stimulates 'classic signaling', whereas the binding of IL6 and soluble IL6R to IL6ST stimulates 'trans-signaling'. Alternatively, 'cluster signaling' occurs when membrane-bound IL6:IL6R complexes on transmitter cells activate IL6ST receptors on neighboring receiver cells.</text>
</comment>
<evidence type="ECO:0000313" key="11">
    <source>
        <dbReference type="Ensembl" id="ENSACAP00000023010.1"/>
    </source>
</evidence>
<dbReference type="Pfam" id="PF00489">
    <property type="entry name" value="IL6"/>
    <property type="match status" value="1"/>
</dbReference>
<dbReference type="InterPro" id="IPR030473">
    <property type="entry name" value="IL6/GCSF/MGF_CS"/>
</dbReference>
<dbReference type="GO" id="GO:0008083">
    <property type="term" value="F:growth factor activity"/>
    <property type="evidence" value="ECO:0007669"/>
    <property type="project" value="UniProtKB-KW"/>
</dbReference>
<dbReference type="InterPro" id="IPR030474">
    <property type="entry name" value="IL-6/GCSF/MGF"/>
</dbReference>
<comment type="subcellular location">
    <subcellularLocation>
        <location evidence="1">Secreted</location>
    </subcellularLocation>
</comment>
<dbReference type="SMART" id="SM00126">
    <property type="entry name" value="IL6"/>
    <property type="match status" value="1"/>
</dbReference>
<dbReference type="GO" id="GO:0005125">
    <property type="term" value="F:cytokine activity"/>
    <property type="evidence" value="ECO:0000318"/>
    <property type="project" value="GO_Central"/>
</dbReference>
<dbReference type="GO" id="GO:0070102">
    <property type="term" value="P:interleukin-6-mediated signaling pathway"/>
    <property type="evidence" value="ECO:0000318"/>
    <property type="project" value="GO_Central"/>
</dbReference>
<dbReference type="GeneID" id="103279135"/>
<keyword evidence="5" id="KW-0202">Cytokine</keyword>
<dbReference type="InParanoid" id="R4GCE6"/>
<feature type="chain" id="PRO_5004366132" description="Interleukin-6" evidence="10">
    <location>
        <begin position="24"/>
        <end position="211"/>
    </location>
</feature>
<dbReference type="GO" id="GO:0006955">
    <property type="term" value="P:immune response"/>
    <property type="evidence" value="ECO:0007669"/>
    <property type="project" value="InterPro"/>
</dbReference>
<evidence type="ECO:0000256" key="9">
    <source>
        <dbReference type="ARBA" id="ARBA00023441"/>
    </source>
</evidence>
<organism evidence="11 12">
    <name type="scientific">Anolis carolinensis</name>
    <name type="common">Green anole</name>
    <name type="synonym">American chameleon</name>
    <dbReference type="NCBI Taxonomy" id="28377"/>
    <lineage>
        <taxon>Eukaryota</taxon>
        <taxon>Metazoa</taxon>
        <taxon>Chordata</taxon>
        <taxon>Craniata</taxon>
        <taxon>Vertebrata</taxon>
        <taxon>Euteleostomi</taxon>
        <taxon>Lepidosauria</taxon>
        <taxon>Squamata</taxon>
        <taxon>Bifurcata</taxon>
        <taxon>Unidentata</taxon>
        <taxon>Episquamata</taxon>
        <taxon>Toxicofera</taxon>
        <taxon>Iguania</taxon>
        <taxon>Dactyloidae</taxon>
        <taxon>Anolis</taxon>
    </lineage>
</organism>
<dbReference type="SMR" id="R4GCE6"/>
<evidence type="ECO:0000256" key="5">
    <source>
        <dbReference type="ARBA" id="ARBA00022514"/>
    </source>
</evidence>
<dbReference type="Ensembl" id="ENSACAT00000030430.2">
    <property type="protein sequence ID" value="ENSACAP00000023010.1"/>
    <property type="gene ID" value="ENSACAG00000029018.2"/>
</dbReference>
<dbReference type="GeneTree" id="ENSGT00390000000878"/>
<name>R4GCE6_ANOCA</name>
<dbReference type="InterPro" id="IPR003574">
    <property type="entry name" value="IL-6-like"/>
</dbReference>
<dbReference type="GO" id="GO:0005138">
    <property type="term" value="F:interleukin-6 receptor binding"/>
    <property type="evidence" value="ECO:0007669"/>
    <property type="project" value="InterPro"/>
</dbReference>
<dbReference type="PRINTS" id="PR00433">
    <property type="entry name" value="IL6GCSFMGF"/>
</dbReference>
<dbReference type="GO" id="GO:0006953">
    <property type="term" value="P:acute-phase response"/>
    <property type="evidence" value="ECO:0007669"/>
    <property type="project" value="UniProtKB-KW"/>
</dbReference>
<keyword evidence="4" id="KW-0011">Acute phase</keyword>
<gene>
    <name evidence="11" type="primary">IL6</name>
</gene>
<dbReference type="InterPro" id="IPR009079">
    <property type="entry name" value="4_helix_cytokine-like_core"/>
</dbReference>
<evidence type="ECO:0000256" key="3">
    <source>
        <dbReference type="ARBA" id="ARBA00019464"/>
    </source>
</evidence>
<keyword evidence="8" id="KW-1015">Disulfide bond</keyword>
<reference evidence="11" key="2">
    <citation type="submission" date="2025-08" db="UniProtKB">
        <authorList>
            <consortium name="Ensembl"/>
        </authorList>
    </citation>
    <scope>IDENTIFICATION</scope>
</reference>
<dbReference type="PANTHER" id="PTHR48494:SF1">
    <property type="entry name" value="INTERLEUKIN-6"/>
    <property type="match status" value="1"/>
</dbReference>
<dbReference type="HOGENOM" id="CLU_096521_0_0_1"/>
<dbReference type="KEGG" id="acs:103279135"/>
<reference evidence="11 12" key="1">
    <citation type="submission" date="2009-12" db="EMBL/GenBank/DDBJ databases">
        <title>The Genome Sequence of Anolis carolinensis (Green Anole Lizard).</title>
        <authorList>
            <consortium name="The Genome Sequencing Platform"/>
            <person name="Di Palma F."/>
            <person name="Alfoldi J."/>
            <person name="Heiman D."/>
            <person name="Young S."/>
            <person name="Grabherr M."/>
            <person name="Johnson J."/>
            <person name="Lander E.S."/>
            <person name="Lindblad-Toh K."/>
        </authorList>
    </citation>
    <scope>NUCLEOTIDE SEQUENCE [LARGE SCALE GENOMIC DNA]</scope>
    <source>
        <strain evidence="11 12">JBL SC #1</strain>
    </source>
</reference>
<proteinExistence type="inferred from homology"/>
<protein>
    <recommendedName>
        <fullName evidence="3">Interleukin-6</fullName>
    </recommendedName>
</protein>
<keyword evidence="10" id="KW-0732">Signal</keyword>
<dbReference type="PANTHER" id="PTHR48494">
    <property type="entry name" value="INTERLEUKIN-6"/>
    <property type="match status" value="1"/>
</dbReference>
<dbReference type="CTD" id="3569"/>
<dbReference type="GO" id="GO:0030154">
    <property type="term" value="P:cell differentiation"/>
    <property type="evidence" value="ECO:0007669"/>
    <property type="project" value="InterPro"/>
</dbReference>
<dbReference type="eggNOG" id="ENOG502S7Q4">
    <property type="taxonomic scope" value="Eukaryota"/>
</dbReference>
<dbReference type="GO" id="GO:0006954">
    <property type="term" value="P:inflammatory response"/>
    <property type="evidence" value="ECO:0000318"/>
    <property type="project" value="GO_Central"/>
</dbReference>
<keyword evidence="6" id="KW-0964">Secreted</keyword>
<comment type="similarity">
    <text evidence="2">Belongs to the IL-6 superfamily.</text>
</comment>
<feature type="signal peptide" evidence="10">
    <location>
        <begin position="1"/>
        <end position="23"/>
    </location>
</feature>
<sequence>MRALLSACFCFWATTVLLLGVDSFPVGDSSGEDELGDEPQTSSQEYSPQRACTGLFWGLHSTASGWKKELCKEQNACKGSMEMLVQNNLHLPKITPEDGCSYTGFQKETCLRRLSSGLYAYQAYLEYIDDAFSKTVQMSGSLWPRTRQLADILKSMMNNPDIVTMLPPVTQDMVSIKLREQKAWNITVIKFLILQDFISFLEKTARAFCRS</sequence>
<accession>R4GCE6</accession>
<evidence type="ECO:0000256" key="1">
    <source>
        <dbReference type="ARBA" id="ARBA00004613"/>
    </source>
</evidence>
<dbReference type="Bgee" id="ENSACAG00000029018">
    <property type="expression patterns" value="Expressed in adrenal gland and 1 other cell type or tissue"/>
</dbReference>
<reference evidence="11" key="3">
    <citation type="submission" date="2025-09" db="UniProtKB">
        <authorList>
            <consortium name="Ensembl"/>
        </authorList>
    </citation>
    <scope>IDENTIFICATION</scope>
</reference>
<evidence type="ECO:0000256" key="10">
    <source>
        <dbReference type="SAM" id="SignalP"/>
    </source>
</evidence>